<feature type="domain" description="Gfo/Idh/MocA-like oxidoreductase N-terminal" evidence="3">
    <location>
        <begin position="27"/>
        <end position="119"/>
    </location>
</feature>
<dbReference type="SUPFAM" id="SSF51735">
    <property type="entry name" value="NAD(P)-binding Rossmann-fold domains"/>
    <property type="match status" value="1"/>
</dbReference>
<reference evidence="5 6" key="1">
    <citation type="submission" date="2022-02" db="EMBL/GenBank/DDBJ databases">
        <title>Genome of Erysipelotrichaceae sp. nov. NSJ-176 isolated from human feces.</title>
        <authorList>
            <person name="Abdugheni R."/>
        </authorList>
    </citation>
    <scope>NUCLEOTIDE SEQUENCE [LARGE SCALE GENOMIC DNA]</scope>
    <source>
        <strain evidence="5 6">NSJ-176</strain>
    </source>
</reference>
<evidence type="ECO:0000259" key="3">
    <source>
        <dbReference type="Pfam" id="PF01408"/>
    </source>
</evidence>
<proteinExistence type="inferred from homology"/>
<dbReference type="InterPro" id="IPR036291">
    <property type="entry name" value="NAD(P)-bd_dom_sf"/>
</dbReference>
<sequence length="311" mass="35578">MQLHYGLISCASITDRFLHGILENGDIIEAIASRSLIKAQEKAKQYAIPKAYGSYEEIYLDPDVDIVYISNNNANHVKEIKKALSYKKHVICEKPIALDPEDGKDLFYYARKQGCFLMEAQKSLFLPVMQDIYHIIKTKQLGDLHQVSLSSSFPNPTATWMHDPMQGGVVYGSANYTIELLDYLIEPNTIHVSALGTKEENGTCNRVSISMIMDDVLINSTISMKGDTKKQAIFYFTNGYIEVPLYWKAREYRIIQQDHIKRIIYPCRYEMKYEVLHINECISKGLLESPVMSAQRSTICCQLVDQIIRQI</sequence>
<dbReference type="RefSeq" id="WP_117536385.1">
    <property type="nucleotide sequence ID" value="NZ_JAKVPQ010000004.1"/>
</dbReference>
<dbReference type="Gene3D" id="3.30.360.10">
    <property type="entry name" value="Dihydrodipicolinate Reductase, domain 2"/>
    <property type="match status" value="1"/>
</dbReference>
<dbReference type="PANTHER" id="PTHR22604">
    <property type="entry name" value="OXIDOREDUCTASES"/>
    <property type="match status" value="1"/>
</dbReference>
<evidence type="ECO:0000313" key="6">
    <source>
        <dbReference type="Proteomes" id="UP001202402"/>
    </source>
</evidence>
<keyword evidence="2" id="KW-0560">Oxidoreductase</keyword>
<dbReference type="PANTHER" id="PTHR22604:SF105">
    <property type="entry name" value="TRANS-1,2-DIHYDROBENZENE-1,2-DIOL DEHYDROGENASE"/>
    <property type="match status" value="1"/>
</dbReference>
<dbReference type="InterPro" id="IPR050984">
    <property type="entry name" value="Gfo/Idh/MocA_domain"/>
</dbReference>
<evidence type="ECO:0000256" key="2">
    <source>
        <dbReference type="ARBA" id="ARBA00023002"/>
    </source>
</evidence>
<keyword evidence="6" id="KW-1185">Reference proteome</keyword>
<dbReference type="InterPro" id="IPR000683">
    <property type="entry name" value="Gfo/Idh/MocA-like_OxRdtase_N"/>
</dbReference>
<accession>A0ABS9R5S3</accession>
<evidence type="ECO:0000313" key="5">
    <source>
        <dbReference type="EMBL" id="MCH4285011.1"/>
    </source>
</evidence>
<dbReference type="InterPro" id="IPR055170">
    <property type="entry name" value="GFO_IDH_MocA-like_dom"/>
</dbReference>
<protein>
    <submittedName>
        <fullName evidence="5">Gfo/Idh/MocA family oxidoreductase</fullName>
    </submittedName>
</protein>
<dbReference type="Proteomes" id="UP001202402">
    <property type="component" value="Unassembled WGS sequence"/>
</dbReference>
<dbReference type="Pfam" id="PF22725">
    <property type="entry name" value="GFO_IDH_MocA_C3"/>
    <property type="match status" value="1"/>
</dbReference>
<evidence type="ECO:0000259" key="4">
    <source>
        <dbReference type="Pfam" id="PF22725"/>
    </source>
</evidence>
<comment type="similarity">
    <text evidence="1">Belongs to the Gfo/Idh/MocA family.</text>
</comment>
<gene>
    <name evidence="5" type="ORF">LQE99_07695</name>
</gene>
<dbReference type="Gene3D" id="3.40.50.720">
    <property type="entry name" value="NAD(P)-binding Rossmann-like Domain"/>
    <property type="match status" value="1"/>
</dbReference>
<comment type="caution">
    <text evidence="5">The sequence shown here is derived from an EMBL/GenBank/DDBJ whole genome shotgun (WGS) entry which is preliminary data.</text>
</comment>
<dbReference type="EMBL" id="JAKVPQ010000004">
    <property type="protein sequence ID" value="MCH4285011.1"/>
    <property type="molecule type" value="Genomic_DNA"/>
</dbReference>
<dbReference type="SUPFAM" id="SSF55347">
    <property type="entry name" value="Glyceraldehyde-3-phosphate dehydrogenase-like, C-terminal domain"/>
    <property type="match status" value="1"/>
</dbReference>
<evidence type="ECO:0000256" key="1">
    <source>
        <dbReference type="ARBA" id="ARBA00010928"/>
    </source>
</evidence>
<feature type="domain" description="GFO/IDH/MocA-like oxidoreductase" evidence="4">
    <location>
        <begin position="130"/>
        <end position="241"/>
    </location>
</feature>
<organism evidence="5 6">
    <name type="scientific">Amedibacillus hominis</name>
    <dbReference type="NCBI Taxonomy" id="2897776"/>
    <lineage>
        <taxon>Bacteria</taxon>
        <taxon>Bacillati</taxon>
        <taxon>Bacillota</taxon>
        <taxon>Erysipelotrichia</taxon>
        <taxon>Erysipelotrichales</taxon>
        <taxon>Erysipelotrichaceae</taxon>
        <taxon>Amedibacillus</taxon>
    </lineage>
</organism>
<dbReference type="Pfam" id="PF01408">
    <property type="entry name" value="GFO_IDH_MocA"/>
    <property type="match status" value="1"/>
</dbReference>
<name>A0ABS9R5S3_9FIRM</name>